<sequence>MNKSITYLVIGAVVLAAVAGAVVFQQRQGAEQQPVSQPEQQGENTESGLMDRSVLYTNNGYVPQAYSVKAGDTVTWVNQSTNPMWPATAVHPTHTVYPGSDSKKCGTAEEQNIFDACKPVVSGGQWSFTFTEKGSWGYHDHLSPNYRGTITVE</sequence>
<dbReference type="SUPFAM" id="SSF49503">
    <property type="entry name" value="Cupredoxins"/>
    <property type="match status" value="1"/>
</dbReference>
<gene>
    <name evidence="1" type="ORF">A3A27_02475</name>
</gene>
<reference evidence="1 2" key="1">
    <citation type="journal article" date="2016" name="Nat. Commun.">
        <title>Thousands of microbial genomes shed light on interconnected biogeochemical processes in an aquifer system.</title>
        <authorList>
            <person name="Anantharaman K."/>
            <person name="Brown C.T."/>
            <person name="Hug L.A."/>
            <person name="Sharon I."/>
            <person name="Castelle C.J."/>
            <person name="Probst A.J."/>
            <person name="Thomas B.C."/>
            <person name="Singh A."/>
            <person name="Wilkins M.J."/>
            <person name="Karaoz U."/>
            <person name="Brodie E.L."/>
            <person name="Williams K.H."/>
            <person name="Hubbard S.S."/>
            <person name="Banfield J.F."/>
        </authorList>
    </citation>
    <scope>NUCLEOTIDE SEQUENCE [LARGE SCALE GENOMIC DNA]</scope>
</reference>
<dbReference type="Proteomes" id="UP000177287">
    <property type="component" value="Unassembled WGS sequence"/>
</dbReference>
<evidence type="ECO:0000313" key="1">
    <source>
        <dbReference type="EMBL" id="OHA72127.1"/>
    </source>
</evidence>
<dbReference type="PANTHER" id="PTHR36507:SF1">
    <property type="entry name" value="BLL1555 PROTEIN"/>
    <property type="match status" value="1"/>
</dbReference>
<protein>
    <recommendedName>
        <fullName evidence="3">EfeO-type cupredoxin-like domain-containing protein</fullName>
    </recommendedName>
</protein>
<accession>A0A1G2RH83</accession>
<dbReference type="Gene3D" id="2.60.40.420">
    <property type="entry name" value="Cupredoxins - blue copper proteins"/>
    <property type="match status" value="1"/>
</dbReference>
<evidence type="ECO:0008006" key="3">
    <source>
        <dbReference type="Google" id="ProtNLM"/>
    </source>
</evidence>
<dbReference type="PANTHER" id="PTHR36507">
    <property type="entry name" value="BLL1555 PROTEIN"/>
    <property type="match status" value="1"/>
</dbReference>
<comment type="caution">
    <text evidence="1">The sequence shown here is derived from an EMBL/GenBank/DDBJ whole genome shotgun (WGS) entry which is preliminary data.</text>
</comment>
<evidence type="ECO:0000313" key="2">
    <source>
        <dbReference type="Proteomes" id="UP000177287"/>
    </source>
</evidence>
<dbReference type="InterPro" id="IPR008972">
    <property type="entry name" value="Cupredoxin"/>
</dbReference>
<dbReference type="EMBL" id="MHUF01000023">
    <property type="protein sequence ID" value="OHA72127.1"/>
    <property type="molecule type" value="Genomic_DNA"/>
</dbReference>
<organism evidence="1 2">
    <name type="scientific">Candidatus Wildermuthbacteria bacterium RIFCSPLOWO2_01_FULL_47_18</name>
    <dbReference type="NCBI Taxonomy" id="1802460"/>
    <lineage>
        <taxon>Bacteria</taxon>
        <taxon>Candidatus Wildermuthiibacteriota</taxon>
    </lineage>
</organism>
<proteinExistence type="predicted"/>
<dbReference type="InterPro" id="IPR052721">
    <property type="entry name" value="ET_Amicyanin"/>
</dbReference>
<name>A0A1G2RH83_9BACT</name>
<dbReference type="AlphaFoldDB" id="A0A1G2RH83"/>